<dbReference type="Proteomes" id="UP001165121">
    <property type="component" value="Unassembled WGS sequence"/>
</dbReference>
<evidence type="ECO:0000313" key="2">
    <source>
        <dbReference type="Proteomes" id="UP001165121"/>
    </source>
</evidence>
<dbReference type="AlphaFoldDB" id="A0A9W6XS18"/>
<accession>A0A9W6XS18</accession>
<organism evidence="1 2">
    <name type="scientific">Phytophthora fragariaefolia</name>
    <dbReference type="NCBI Taxonomy" id="1490495"/>
    <lineage>
        <taxon>Eukaryota</taxon>
        <taxon>Sar</taxon>
        <taxon>Stramenopiles</taxon>
        <taxon>Oomycota</taxon>
        <taxon>Peronosporomycetes</taxon>
        <taxon>Peronosporales</taxon>
        <taxon>Peronosporaceae</taxon>
        <taxon>Phytophthora</taxon>
    </lineage>
</organism>
<keyword evidence="2" id="KW-1185">Reference proteome</keyword>
<dbReference type="OrthoDB" id="92494at2759"/>
<comment type="caution">
    <text evidence="1">The sequence shown here is derived from an EMBL/GenBank/DDBJ whole genome shotgun (WGS) entry which is preliminary data.</text>
</comment>
<protein>
    <submittedName>
        <fullName evidence="1">Unnamed protein product</fullName>
    </submittedName>
</protein>
<evidence type="ECO:0000313" key="1">
    <source>
        <dbReference type="EMBL" id="GMF45601.1"/>
    </source>
</evidence>
<name>A0A9W6XS18_9STRA</name>
<reference evidence="1" key="1">
    <citation type="submission" date="2023-04" db="EMBL/GenBank/DDBJ databases">
        <title>Phytophthora fragariaefolia NBRC 109709.</title>
        <authorList>
            <person name="Ichikawa N."/>
            <person name="Sato H."/>
            <person name="Tonouchi N."/>
        </authorList>
    </citation>
    <scope>NUCLEOTIDE SEQUENCE</scope>
    <source>
        <strain evidence="1">NBRC 109709</strain>
    </source>
</reference>
<gene>
    <name evidence="1" type="ORF">Pfra01_001640300</name>
</gene>
<dbReference type="EMBL" id="BSXT01001843">
    <property type="protein sequence ID" value="GMF45601.1"/>
    <property type="molecule type" value="Genomic_DNA"/>
</dbReference>
<sequence length="68" mass="7833">MLGPKPSSVPERSAYEWRRKMQRDYSYAQACAEDLQKKAKQLRSGDQTLKWQKLSDRIEAGFKVGDAV</sequence>
<proteinExistence type="predicted"/>